<dbReference type="GO" id="GO:0051287">
    <property type="term" value="F:NAD binding"/>
    <property type="evidence" value="ECO:0007669"/>
    <property type="project" value="InterPro"/>
</dbReference>
<accession>A0A8W8K8H4</accession>
<dbReference type="InterPro" id="IPR050223">
    <property type="entry name" value="D-isomer_2-hydroxyacid_DH"/>
</dbReference>
<dbReference type="SUPFAM" id="SSF51735">
    <property type="entry name" value="NAD(P)-binding Rossmann-fold domains"/>
    <property type="match status" value="1"/>
</dbReference>
<reference evidence="5" key="1">
    <citation type="submission" date="2022-08" db="UniProtKB">
        <authorList>
            <consortium name="EnsemblMetazoa"/>
        </authorList>
    </citation>
    <scope>IDENTIFICATION</scope>
    <source>
        <strain evidence="5">05x7-T-G4-1.051#20</strain>
    </source>
</reference>
<protein>
    <recommendedName>
        <fullName evidence="7">Glyoxylate reductase/hydroxypyruvate reductase</fullName>
    </recommendedName>
</protein>
<dbReference type="GO" id="GO:0030267">
    <property type="term" value="F:glyoxylate reductase (NADPH) activity"/>
    <property type="evidence" value="ECO:0007669"/>
    <property type="project" value="TreeGrafter"/>
</dbReference>
<dbReference type="SUPFAM" id="SSF52283">
    <property type="entry name" value="Formate/glycerate dehydrogenase catalytic domain-like"/>
    <property type="match status" value="1"/>
</dbReference>
<evidence type="ECO:0000259" key="4">
    <source>
        <dbReference type="Pfam" id="PF02826"/>
    </source>
</evidence>
<feature type="domain" description="D-isomer specific 2-hydroxyacid dehydrogenase catalytic" evidence="3">
    <location>
        <begin position="42"/>
        <end position="344"/>
    </location>
</feature>
<dbReference type="OrthoDB" id="298012at2759"/>
<dbReference type="KEGG" id="crg:105341870"/>
<keyword evidence="1 2" id="KW-0560">Oxidoreductase</keyword>
<evidence type="ECO:0000259" key="3">
    <source>
        <dbReference type="Pfam" id="PF00389"/>
    </source>
</evidence>
<dbReference type="GO" id="GO:0008465">
    <property type="term" value="F:hydroxypyruvate reductase (NADH) activity"/>
    <property type="evidence" value="ECO:0007669"/>
    <property type="project" value="TreeGrafter"/>
</dbReference>
<evidence type="ECO:0000313" key="6">
    <source>
        <dbReference type="Proteomes" id="UP000005408"/>
    </source>
</evidence>
<keyword evidence="6" id="KW-1185">Reference proteome</keyword>
<dbReference type="GO" id="GO:0005829">
    <property type="term" value="C:cytosol"/>
    <property type="evidence" value="ECO:0007669"/>
    <property type="project" value="TreeGrafter"/>
</dbReference>
<evidence type="ECO:0000313" key="5">
    <source>
        <dbReference type="EnsemblMetazoa" id="G22427.15:cds"/>
    </source>
</evidence>
<dbReference type="InterPro" id="IPR036291">
    <property type="entry name" value="NAD(P)-bd_dom_sf"/>
</dbReference>
<dbReference type="AlphaFoldDB" id="A0A8W8K8H4"/>
<dbReference type="InterPro" id="IPR006140">
    <property type="entry name" value="D-isomer_DH_NAD-bd"/>
</dbReference>
<dbReference type="InterPro" id="IPR006139">
    <property type="entry name" value="D-isomer_2_OHA_DH_cat_dom"/>
</dbReference>
<name>A0A8W8K8H4_MAGGI</name>
<dbReference type="EnsemblMetazoa" id="G22427.15">
    <property type="protein sequence ID" value="G22427.15:cds"/>
    <property type="gene ID" value="G22427"/>
</dbReference>
<dbReference type="GeneID" id="105341870"/>
<evidence type="ECO:0008006" key="7">
    <source>
        <dbReference type="Google" id="ProtNLM"/>
    </source>
</evidence>
<comment type="similarity">
    <text evidence="2">Belongs to the D-isomer specific 2-hydroxyacid dehydrogenase family.</text>
</comment>
<dbReference type="PANTHER" id="PTHR10996:SF277">
    <property type="entry name" value="GLYOXYLATE REDUCTASE_HYDROXYPYRUVATE REDUCTASE"/>
    <property type="match status" value="1"/>
</dbReference>
<organism evidence="5 6">
    <name type="scientific">Magallana gigas</name>
    <name type="common">Pacific oyster</name>
    <name type="synonym">Crassostrea gigas</name>
    <dbReference type="NCBI Taxonomy" id="29159"/>
    <lineage>
        <taxon>Eukaryota</taxon>
        <taxon>Metazoa</taxon>
        <taxon>Spiralia</taxon>
        <taxon>Lophotrochozoa</taxon>
        <taxon>Mollusca</taxon>
        <taxon>Bivalvia</taxon>
        <taxon>Autobranchia</taxon>
        <taxon>Pteriomorphia</taxon>
        <taxon>Ostreida</taxon>
        <taxon>Ostreoidea</taxon>
        <taxon>Ostreidae</taxon>
        <taxon>Magallana</taxon>
    </lineage>
</organism>
<dbReference type="Pfam" id="PF02826">
    <property type="entry name" value="2-Hacid_dh_C"/>
    <property type="match status" value="1"/>
</dbReference>
<sequence length="356" mass="39929">MSELPNQTYYLCDVTRKLTQTTTDGALADRDEQSTMKARCRVYLTSNVPQSCLDVLLKVADISMWESPDPVPRGELLIGVRGVNALLCTSSDHVDKDVINSAGSGLCVVATLSEDTHHIDVEECQRRGIELVTLPKMSKDTVANLTMGILRQTLEDQEQQKFDIFDLNSNTLKSDSLLCEKTVGIIGYGYVGQAVAQRFLDLGVKDMLYNDLCVVKNPQPRAEFTNFERLVSESDIICICCKALTQKSHLFQKDAFKKMKKDAILLDSYSNGHAINYSDLYNALREKRICAAGLDVRDVNRTHPFKTNLSALNNCYYFPFKECNHTWDMRSAASESVARAVVSALRLGRNSEQEER</sequence>
<dbReference type="PANTHER" id="PTHR10996">
    <property type="entry name" value="2-HYDROXYACID DEHYDROGENASE-RELATED"/>
    <property type="match status" value="1"/>
</dbReference>
<dbReference type="Pfam" id="PF00389">
    <property type="entry name" value="2-Hacid_dh"/>
    <property type="match status" value="1"/>
</dbReference>
<feature type="domain" description="D-isomer specific 2-hydroxyacid dehydrogenase NAD-binding" evidence="4">
    <location>
        <begin position="147"/>
        <end position="319"/>
    </location>
</feature>
<evidence type="ECO:0000256" key="1">
    <source>
        <dbReference type="ARBA" id="ARBA00023002"/>
    </source>
</evidence>
<dbReference type="OMA" id="EDTHHID"/>
<proteinExistence type="inferred from homology"/>
<dbReference type="Gene3D" id="3.40.50.720">
    <property type="entry name" value="NAD(P)-binding Rossmann-like Domain"/>
    <property type="match status" value="2"/>
</dbReference>
<dbReference type="Proteomes" id="UP000005408">
    <property type="component" value="Unassembled WGS sequence"/>
</dbReference>
<evidence type="ECO:0000256" key="2">
    <source>
        <dbReference type="RuleBase" id="RU003719"/>
    </source>
</evidence>